<evidence type="ECO:0000313" key="10">
    <source>
        <dbReference type="Proteomes" id="UP000028725"/>
    </source>
</evidence>
<dbReference type="InterPro" id="IPR050250">
    <property type="entry name" value="Macrolide_Exporter_MacB"/>
</dbReference>
<keyword evidence="10" id="KW-1185">Reference proteome</keyword>
<dbReference type="EMBL" id="JMCB01000004">
    <property type="protein sequence ID" value="KFE69574.1"/>
    <property type="molecule type" value="Genomic_DNA"/>
</dbReference>
<feature type="domain" description="ABC3 transporter permease C-terminal" evidence="8">
    <location>
        <begin position="55"/>
        <end position="167"/>
    </location>
</feature>
<evidence type="ECO:0000256" key="4">
    <source>
        <dbReference type="ARBA" id="ARBA00022989"/>
    </source>
</evidence>
<evidence type="ECO:0000256" key="5">
    <source>
        <dbReference type="ARBA" id="ARBA00023136"/>
    </source>
</evidence>
<dbReference type="GO" id="GO:0005886">
    <property type="term" value="C:plasma membrane"/>
    <property type="evidence" value="ECO:0007669"/>
    <property type="project" value="UniProtKB-SubCell"/>
</dbReference>
<evidence type="ECO:0000259" key="8">
    <source>
        <dbReference type="Pfam" id="PF02687"/>
    </source>
</evidence>
<dbReference type="AlphaFoldDB" id="A0A085WPG1"/>
<dbReference type="PANTHER" id="PTHR30572:SF4">
    <property type="entry name" value="ABC TRANSPORTER PERMEASE YTRF"/>
    <property type="match status" value="1"/>
</dbReference>
<dbReference type="GO" id="GO:0022857">
    <property type="term" value="F:transmembrane transporter activity"/>
    <property type="evidence" value="ECO:0007669"/>
    <property type="project" value="TreeGrafter"/>
</dbReference>
<dbReference type="Proteomes" id="UP000028725">
    <property type="component" value="Unassembled WGS sequence"/>
</dbReference>
<keyword evidence="3 7" id="KW-0812">Transmembrane</keyword>
<reference evidence="9 10" key="1">
    <citation type="submission" date="2014-04" db="EMBL/GenBank/DDBJ databases">
        <title>Genome assembly of Hyalangium minutum DSM 14724.</title>
        <authorList>
            <person name="Sharma G."/>
            <person name="Subramanian S."/>
        </authorList>
    </citation>
    <scope>NUCLEOTIDE SEQUENCE [LARGE SCALE GENOMIC DNA]</scope>
    <source>
        <strain evidence="9 10">DSM 14724</strain>
    </source>
</reference>
<comment type="similarity">
    <text evidence="6">Belongs to the ABC-4 integral membrane protein family.</text>
</comment>
<feature type="transmembrane region" description="Helical" evidence="7">
    <location>
        <begin position="137"/>
        <end position="157"/>
    </location>
</feature>
<gene>
    <name evidence="9" type="ORF">DB31_6549</name>
</gene>
<organism evidence="9 10">
    <name type="scientific">Hyalangium minutum</name>
    <dbReference type="NCBI Taxonomy" id="394096"/>
    <lineage>
        <taxon>Bacteria</taxon>
        <taxon>Pseudomonadati</taxon>
        <taxon>Myxococcota</taxon>
        <taxon>Myxococcia</taxon>
        <taxon>Myxococcales</taxon>
        <taxon>Cystobacterineae</taxon>
        <taxon>Archangiaceae</taxon>
        <taxon>Hyalangium</taxon>
    </lineage>
</organism>
<evidence type="ECO:0000256" key="3">
    <source>
        <dbReference type="ARBA" id="ARBA00022692"/>
    </source>
</evidence>
<keyword evidence="5 7" id="KW-0472">Membrane</keyword>
<dbReference type="STRING" id="394096.DB31_6549"/>
<evidence type="ECO:0000256" key="1">
    <source>
        <dbReference type="ARBA" id="ARBA00004651"/>
    </source>
</evidence>
<protein>
    <submittedName>
        <fullName evidence="9">Permease</fullName>
    </submittedName>
</protein>
<keyword evidence="2" id="KW-1003">Cell membrane</keyword>
<sequence>MASRYWVVAALFLAMPTACKVLRPLPLPEPERLVVLWGDHAVAKPRVHMVLLGGFAGIALLLAALGIYGVLSQVAAQRTREIGIRMALGAQPSDVLRLTLHQELTPALEGIGLGLGVAWAGSRLLESLIYGVSATDPLSFLMVPVFLTGVALFAAWLPARRATQADPTEALRQE</sequence>
<dbReference type="InterPro" id="IPR003838">
    <property type="entry name" value="ABC3_permease_C"/>
</dbReference>
<feature type="transmembrane region" description="Helical" evidence="7">
    <location>
        <begin position="47"/>
        <end position="71"/>
    </location>
</feature>
<evidence type="ECO:0000256" key="2">
    <source>
        <dbReference type="ARBA" id="ARBA00022475"/>
    </source>
</evidence>
<comment type="caution">
    <text evidence="9">The sequence shown here is derived from an EMBL/GenBank/DDBJ whole genome shotgun (WGS) entry which is preliminary data.</text>
</comment>
<proteinExistence type="inferred from homology"/>
<evidence type="ECO:0000313" key="9">
    <source>
        <dbReference type="EMBL" id="KFE69574.1"/>
    </source>
</evidence>
<dbReference type="PANTHER" id="PTHR30572">
    <property type="entry name" value="MEMBRANE COMPONENT OF TRANSPORTER-RELATED"/>
    <property type="match status" value="1"/>
</dbReference>
<evidence type="ECO:0000256" key="6">
    <source>
        <dbReference type="ARBA" id="ARBA00038076"/>
    </source>
</evidence>
<dbReference type="RefSeq" id="WP_044186895.1">
    <property type="nucleotide sequence ID" value="NZ_JMCB01000004.1"/>
</dbReference>
<keyword evidence="4 7" id="KW-1133">Transmembrane helix</keyword>
<name>A0A085WPG1_9BACT</name>
<evidence type="ECO:0000256" key="7">
    <source>
        <dbReference type="SAM" id="Phobius"/>
    </source>
</evidence>
<accession>A0A085WPG1</accession>
<dbReference type="Pfam" id="PF02687">
    <property type="entry name" value="FtsX"/>
    <property type="match status" value="1"/>
</dbReference>
<comment type="subcellular location">
    <subcellularLocation>
        <location evidence="1">Cell membrane</location>
        <topology evidence="1">Multi-pass membrane protein</topology>
    </subcellularLocation>
</comment>